<proteinExistence type="predicted"/>
<feature type="region of interest" description="Disordered" evidence="1">
    <location>
        <begin position="136"/>
        <end position="190"/>
    </location>
</feature>
<evidence type="ECO:0000256" key="2">
    <source>
        <dbReference type="SAM" id="SignalP"/>
    </source>
</evidence>
<evidence type="ECO:0000256" key="1">
    <source>
        <dbReference type="SAM" id="MobiDB-lite"/>
    </source>
</evidence>
<feature type="chain" id="PRO_5043391841" description="DUF5666 domain-containing protein" evidence="2">
    <location>
        <begin position="24"/>
        <end position="216"/>
    </location>
</feature>
<dbReference type="AlphaFoldDB" id="A0AAU7CDP1"/>
<organism evidence="3">
    <name type="scientific">Singulisphaera sp. Ch08</name>
    <dbReference type="NCBI Taxonomy" id="3120278"/>
    <lineage>
        <taxon>Bacteria</taxon>
        <taxon>Pseudomonadati</taxon>
        <taxon>Planctomycetota</taxon>
        <taxon>Planctomycetia</taxon>
        <taxon>Isosphaerales</taxon>
        <taxon>Isosphaeraceae</taxon>
        <taxon>Singulisphaera</taxon>
    </lineage>
</organism>
<feature type="region of interest" description="Disordered" evidence="1">
    <location>
        <begin position="83"/>
        <end position="119"/>
    </location>
</feature>
<dbReference type="RefSeq" id="WP_406696317.1">
    <property type="nucleotide sequence ID" value="NZ_CP155447.1"/>
</dbReference>
<sequence length="216" mass="23367">MRKVLAVVAACGLGIALASGVWAQDNKAANGDQNQEKDKARGETITVRGVIAEVNAEGELAIDYQTKQAVLVAATYLTIVETPKDGQGDASKRGDADRKDEGKDKDKDQAKDGDEDDDTSRRNVYIVWLSPRTKVYEASGDSEEAGQKKEAPPDRIDVGEVVEVQMTRRAETAAEPGVDQSGPARRKHGRYRVVLGDAKEITILSLATEDEPSSRK</sequence>
<feature type="signal peptide" evidence="2">
    <location>
        <begin position="1"/>
        <end position="23"/>
    </location>
</feature>
<keyword evidence="2" id="KW-0732">Signal</keyword>
<gene>
    <name evidence="3" type="ORF">V5E97_35525</name>
</gene>
<reference evidence="3" key="1">
    <citation type="submission" date="2024-05" db="EMBL/GenBank/DDBJ databases">
        <title>Planctomycetes of the genus Singulisphaera possess chitinolytic capabilities.</title>
        <authorList>
            <person name="Ivanova A."/>
        </authorList>
    </citation>
    <scope>NUCLEOTIDE SEQUENCE</scope>
    <source>
        <strain evidence="3">Ch08T</strain>
    </source>
</reference>
<protein>
    <recommendedName>
        <fullName evidence="4">DUF5666 domain-containing protein</fullName>
    </recommendedName>
</protein>
<name>A0AAU7CDP1_9BACT</name>
<accession>A0AAU7CDP1</accession>
<feature type="compositionally biased region" description="Basic and acidic residues" evidence="1">
    <location>
        <begin position="83"/>
        <end position="112"/>
    </location>
</feature>
<evidence type="ECO:0008006" key="4">
    <source>
        <dbReference type="Google" id="ProtNLM"/>
    </source>
</evidence>
<dbReference type="EMBL" id="CP155447">
    <property type="protein sequence ID" value="XBH03578.1"/>
    <property type="molecule type" value="Genomic_DNA"/>
</dbReference>
<evidence type="ECO:0000313" key="3">
    <source>
        <dbReference type="EMBL" id="XBH03578.1"/>
    </source>
</evidence>
<feature type="compositionally biased region" description="Basic and acidic residues" evidence="1">
    <location>
        <begin position="145"/>
        <end position="158"/>
    </location>
</feature>